<accession>A0A1J5PN72</accession>
<dbReference type="EMBL" id="MLJW01006394">
    <property type="protein sequence ID" value="OIQ66739.1"/>
    <property type="molecule type" value="Genomic_DNA"/>
</dbReference>
<proteinExistence type="predicted"/>
<gene>
    <name evidence="2" type="ORF">GALL_516900</name>
</gene>
<sequence>MTSMSGEVDAPTLTSGSLPPEGASPASGRPCGGVSYGCGWVSVKSGRVMGRGQGQAGRM</sequence>
<feature type="region of interest" description="Disordered" evidence="1">
    <location>
        <begin position="1"/>
        <end position="30"/>
    </location>
</feature>
<evidence type="ECO:0000313" key="2">
    <source>
        <dbReference type="EMBL" id="OIQ66739.1"/>
    </source>
</evidence>
<name>A0A1J5PN72_9ZZZZ</name>
<reference evidence="2" key="1">
    <citation type="submission" date="2016-10" db="EMBL/GenBank/DDBJ databases">
        <title>Sequence of Gallionella enrichment culture.</title>
        <authorList>
            <person name="Poehlein A."/>
            <person name="Muehling M."/>
            <person name="Daniel R."/>
        </authorList>
    </citation>
    <scope>NUCLEOTIDE SEQUENCE</scope>
</reference>
<dbReference type="AlphaFoldDB" id="A0A1J5PN72"/>
<evidence type="ECO:0000256" key="1">
    <source>
        <dbReference type="SAM" id="MobiDB-lite"/>
    </source>
</evidence>
<protein>
    <submittedName>
        <fullName evidence="2">Uncharacterized protein</fullName>
    </submittedName>
</protein>
<organism evidence="2">
    <name type="scientific">mine drainage metagenome</name>
    <dbReference type="NCBI Taxonomy" id="410659"/>
    <lineage>
        <taxon>unclassified sequences</taxon>
        <taxon>metagenomes</taxon>
        <taxon>ecological metagenomes</taxon>
    </lineage>
</organism>
<comment type="caution">
    <text evidence="2">The sequence shown here is derived from an EMBL/GenBank/DDBJ whole genome shotgun (WGS) entry which is preliminary data.</text>
</comment>